<dbReference type="GO" id="GO:0046872">
    <property type="term" value="F:metal ion binding"/>
    <property type="evidence" value="ECO:0007669"/>
    <property type="project" value="UniProtKB-KW"/>
</dbReference>
<comment type="cofactor">
    <cofactor evidence="1 4">
        <name>Mg(2+)</name>
        <dbReference type="ChEBI" id="CHEBI:18420"/>
    </cofactor>
</comment>
<keyword evidence="4" id="KW-0479">Metal-binding</keyword>
<keyword evidence="3" id="KW-0378">Hydrolase</keyword>
<feature type="binding site" evidence="4">
    <location>
        <position position="116"/>
    </location>
    <ligand>
        <name>Mg(2+)</name>
        <dbReference type="ChEBI" id="CHEBI:18420"/>
        <label>1</label>
    </ligand>
</feature>
<name>A0A679FJ42_9BACL</name>
<dbReference type="GO" id="GO:0019693">
    <property type="term" value="P:ribose phosphate metabolic process"/>
    <property type="evidence" value="ECO:0007669"/>
    <property type="project" value="TreeGrafter"/>
</dbReference>
<dbReference type="PANTHER" id="PTHR11839:SF18">
    <property type="entry name" value="NUDIX HYDROLASE DOMAIN-CONTAINING PROTEIN"/>
    <property type="match status" value="1"/>
</dbReference>
<evidence type="ECO:0000259" key="6">
    <source>
        <dbReference type="PROSITE" id="PS51462"/>
    </source>
</evidence>
<dbReference type="AlphaFoldDB" id="A0A679FJ42"/>
<protein>
    <submittedName>
        <fullName evidence="7">ADP-ribose pyrophosphatase</fullName>
    </submittedName>
</protein>
<evidence type="ECO:0000256" key="5">
    <source>
        <dbReference type="PIRSR" id="PIRSR604385-3"/>
    </source>
</evidence>
<dbReference type="PROSITE" id="PS51462">
    <property type="entry name" value="NUDIX"/>
    <property type="match status" value="1"/>
</dbReference>
<reference evidence="8" key="1">
    <citation type="journal article" date="2020" name="Microbiol. Resour. Announc.">
        <title>Complete Genome Sequence of Geobacillus sp. Strain E55-1, Isolated from Mine Geyser in Japan.</title>
        <authorList>
            <person name="Miyazaki K."/>
            <person name="Hase E."/>
            <person name="Tokito N."/>
        </authorList>
    </citation>
    <scope>NUCLEOTIDE SEQUENCE [LARGE SCALE GENOMIC DNA]</scope>
    <source>
        <strain evidence="8">E55-1</strain>
    </source>
</reference>
<evidence type="ECO:0000313" key="7">
    <source>
        <dbReference type="EMBL" id="BBW95720.1"/>
    </source>
</evidence>
<feature type="short sequence motif" description="Nudix box" evidence="5">
    <location>
        <begin position="97"/>
        <end position="119"/>
    </location>
</feature>
<dbReference type="Proteomes" id="UP000501421">
    <property type="component" value="Chromosome"/>
</dbReference>
<dbReference type="GO" id="GO:0006753">
    <property type="term" value="P:nucleoside phosphate metabolic process"/>
    <property type="evidence" value="ECO:0007669"/>
    <property type="project" value="TreeGrafter"/>
</dbReference>
<evidence type="ECO:0000313" key="8">
    <source>
        <dbReference type="Proteomes" id="UP000501421"/>
    </source>
</evidence>
<evidence type="ECO:0000256" key="3">
    <source>
        <dbReference type="ARBA" id="ARBA00022801"/>
    </source>
</evidence>
<accession>A0A679FJ42</accession>
<dbReference type="FunFam" id="3.90.79.10:FF:000024">
    <property type="entry name" value="ADP-ribose pyrophosphatase"/>
    <property type="match status" value="1"/>
</dbReference>
<keyword evidence="4" id="KW-0460">Magnesium</keyword>
<sequence>MANFVVQWKRVHQSIGENEEMEKLYEKTVRKEKLFSGRIIDLYIEEVELPNGKMSRREVIKHPGAVAVLPLLPNGNIVLVRQYRKALERALVEIPAGKLEHGEEPLASARRELEEETGYRARSLRHLISFYTSPGFADELIHLYVAEGLEKVEDGAGLDEDEFVELLEVTLEEALAMLERRDIYDAKTAYALQYLQLRRALGEQNGE</sequence>
<dbReference type="InterPro" id="IPR000086">
    <property type="entry name" value="NUDIX_hydrolase_dom"/>
</dbReference>
<dbReference type="InterPro" id="IPR015797">
    <property type="entry name" value="NUDIX_hydrolase-like_dom_sf"/>
</dbReference>
<dbReference type="Pfam" id="PF00293">
    <property type="entry name" value="NUDIX"/>
    <property type="match status" value="1"/>
</dbReference>
<feature type="binding site" evidence="4">
    <location>
        <position position="112"/>
    </location>
    <ligand>
        <name>Mg(2+)</name>
        <dbReference type="ChEBI" id="CHEBI:18420"/>
        <label>1</label>
    </ligand>
</feature>
<keyword evidence="8" id="KW-1185">Reference proteome</keyword>
<dbReference type="NCBIfam" id="TIGR00052">
    <property type="entry name" value="nudix-type nucleoside diphosphatase, YffH/AdpP family"/>
    <property type="match status" value="1"/>
</dbReference>
<evidence type="ECO:0000256" key="4">
    <source>
        <dbReference type="PIRSR" id="PIRSR604385-2"/>
    </source>
</evidence>
<dbReference type="InterPro" id="IPR004385">
    <property type="entry name" value="NDP_pyrophosphatase"/>
</dbReference>
<evidence type="ECO:0000256" key="2">
    <source>
        <dbReference type="ARBA" id="ARBA00011738"/>
    </source>
</evidence>
<dbReference type="Gene3D" id="3.90.79.10">
    <property type="entry name" value="Nucleoside Triphosphate Pyrophosphohydrolase"/>
    <property type="match status" value="1"/>
</dbReference>
<dbReference type="SUPFAM" id="SSF55811">
    <property type="entry name" value="Nudix"/>
    <property type="match status" value="1"/>
</dbReference>
<feature type="binding site" evidence="4">
    <location>
        <position position="162"/>
    </location>
    <ligand>
        <name>Mg(2+)</name>
        <dbReference type="ChEBI" id="CHEBI:18420"/>
        <label>1</label>
    </ligand>
</feature>
<feature type="domain" description="Nudix hydrolase" evidence="6">
    <location>
        <begin position="61"/>
        <end position="191"/>
    </location>
</feature>
<dbReference type="EMBL" id="AP022557">
    <property type="protein sequence ID" value="BBW95720.1"/>
    <property type="molecule type" value="Genomic_DNA"/>
</dbReference>
<comment type="subunit">
    <text evidence="2">Homodimer.</text>
</comment>
<organism evidence="7 8">
    <name type="scientific">Geobacillus subterraneus</name>
    <dbReference type="NCBI Taxonomy" id="129338"/>
    <lineage>
        <taxon>Bacteria</taxon>
        <taxon>Bacillati</taxon>
        <taxon>Bacillota</taxon>
        <taxon>Bacilli</taxon>
        <taxon>Bacillales</taxon>
        <taxon>Anoxybacillaceae</taxon>
        <taxon>Geobacillus</taxon>
    </lineage>
</organism>
<evidence type="ECO:0000256" key="1">
    <source>
        <dbReference type="ARBA" id="ARBA00001946"/>
    </source>
</evidence>
<proteinExistence type="predicted"/>
<dbReference type="PANTHER" id="PTHR11839">
    <property type="entry name" value="UDP/ADP-SUGAR PYROPHOSPHATASE"/>
    <property type="match status" value="1"/>
</dbReference>
<dbReference type="GO" id="GO:0016818">
    <property type="term" value="F:hydrolase activity, acting on acid anhydrides, in phosphorus-containing anhydrides"/>
    <property type="evidence" value="ECO:0007669"/>
    <property type="project" value="InterPro"/>
</dbReference>
<dbReference type="GO" id="GO:0005829">
    <property type="term" value="C:cytosol"/>
    <property type="evidence" value="ECO:0007669"/>
    <property type="project" value="TreeGrafter"/>
</dbReference>
<feature type="binding site" evidence="4">
    <location>
        <position position="96"/>
    </location>
    <ligand>
        <name>Mg(2+)</name>
        <dbReference type="ChEBI" id="CHEBI:18420"/>
        <label>1</label>
    </ligand>
</feature>
<gene>
    <name evidence="7" type="primary">nudF</name>
    <name evidence="7" type="ORF">GsuE55_05530</name>
</gene>